<feature type="domain" description="PKD" evidence="2">
    <location>
        <begin position="122"/>
        <end position="185"/>
    </location>
</feature>
<dbReference type="Pfam" id="PF18911">
    <property type="entry name" value="PKD_4"/>
    <property type="match status" value="2"/>
</dbReference>
<feature type="signal peptide" evidence="1">
    <location>
        <begin position="1"/>
        <end position="29"/>
    </location>
</feature>
<dbReference type="SMART" id="SM00089">
    <property type="entry name" value="PKD"/>
    <property type="match status" value="5"/>
</dbReference>
<dbReference type="AlphaFoldDB" id="A0A1M6UDV6"/>
<evidence type="ECO:0000256" key="1">
    <source>
        <dbReference type="SAM" id="SignalP"/>
    </source>
</evidence>
<dbReference type="InterPro" id="IPR022409">
    <property type="entry name" value="PKD/Chitinase_dom"/>
</dbReference>
<feature type="domain" description="PKD" evidence="2">
    <location>
        <begin position="297"/>
        <end position="363"/>
    </location>
</feature>
<proteinExistence type="predicted"/>
<name>A0A1M6UDV6_REIAG</name>
<gene>
    <name evidence="3" type="ORF">SAMN04488028_10778</name>
</gene>
<protein>
    <submittedName>
        <fullName evidence="3">PKD repeat-containing protein</fullName>
    </submittedName>
</protein>
<dbReference type="PANTHER" id="PTHR36842:SF1">
    <property type="entry name" value="PROTEIN TOLB"/>
    <property type="match status" value="1"/>
</dbReference>
<evidence type="ECO:0000313" key="4">
    <source>
        <dbReference type="Proteomes" id="UP000184474"/>
    </source>
</evidence>
<dbReference type="PROSITE" id="PS50093">
    <property type="entry name" value="PKD"/>
    <property type="match status" value="5"/>
</dbReference>
<dbReference type="RefSeq" id="WP_073124231.1">
    <property type="nucleotide sequence ID" value="NZ_FRAA01000007.1"/>
</dbReference>
<dbReference type="EMBL" id="FRAA01000007">
    <property type="protein sequence ID" value="SHK67351.1"/>
    <property type="molecule type" value="Genomic_DNA"/>
</dbReference>
<dbReference type="InterPro" id="IPR035986">
    <property type="entry name" value="PKD_dom_sf"/>
</dbReference>
<dbReference type="Gene3D" id="2.60.40.10">
    <property type="entry name" value="Immunoglobulins"/>
    <property type="match status" value="5"/>
</dbReference>
<dbReference type="InterPro" id="IPR000601">
    <property type="entry name" value="PKD_dom"/>
</dbReference>
<evidence type="ECO:0000259" key="2">
    <source>
        <dbReference type="PROSITE" id="PS50093"/>
    </source>
</evidence>
<dbReference type="Proteomes" id="UP000184474">
    <property type="component" value="Unassembled WGS sequence"/>
</dbReference>
<reference evidence="4" key="1">
    <citation type="submission" date="2016-11" db="EMBL/GenBank/DDBJ databases">
        <authorList>
            <person name="Varghese N."/>
            <person name="Submissions S."/>
        </authorList>
    </citation>
    <scope>NUCLEOTIDE SEQUENCE [LARGE SCALE GENOMIC DNA]</scope>
    <source>
        <strain evidence="4">DSM 26134</strain>
    </source>
</reference>
<dbReference type="SUPFAM" id="SSF49299">
    <property type="entry name" value="PKD domain"/>
    <property type="match status" value="5"/>
</dbReference>
<feature type="domain" description="PKD" evidence="2">
    <location>
        <begin position="404"/>
        <end position="474"/>
    </location>
</feature>
<evidence type="ECO:0000313" key="3">
    <source>
        <dbReference type="EMBL" id="SHK67351.1"/>
    </source>
</evidence>
<organism evidence="3 4">
    <name type="scientific">Reichenbachiella agariperforans</name>
    <dbReference type="NCBI Taxonomy" id="156994"/>
    <lineage>
        <taxon>Bacteria</taxon>
        <taxon>Pseudomonadati</taxon>
        <taxon>Bacteroidota</taxon>
        <taxon>Cytophagia</taxon>
        <taxon>Cytophagales</taxon>
        <taxon>Reichenbachiellaceae</taxon>
        <taxon>Reichenbachiella</taxon>
    </lineage>
</organism>
<dbReference type="InterPro" id="IPR013783">
    <property type="entry name" value="Ig-like_fold"/>
</dbReference>
<sequence length="644" mass="69668">MLNNVRKKWISLGCWCLAAGLFVFSSSCDEEEDGVGEESGVITIKASHKGIMSGGTVMYTDSSTKVSQREWLFAGGIPETSSEPEVTVQYDSAGLFKAALRVTYTNGETELEEVTIRVVDGLTAGFSADQSSVIEYSYIQFSDTTIGKADEWLWEFEGGEPATSTERLPNVRYKNVGMYDVKLIVKQSGEIANTDTTLVSDYVQVVSAPSLDPEYEVDNENPVEYESVQFTDLTEGGAETYFWEFEGGEPATSTEANPTVLYQTSGTFEVKLRTTRTEPDRDETLVSDITVGLAPDITADFVANATSVPYGGEITFTEESSDNAQEWFWEFEGGTPSTSTERNPTVTYSTVGVYDVKLTVTRSEPSRETVVLKSDHVTITDPQPPVANFTSDYNKTLVFDAGGTVTFTDATTNDPTSYFWEFEGGTPATSTDMNPTVTYSSGGTFDVKLTATNSQGSNSKMLANYVVVASDGTVCDDSPANLIACGNYAGESDDLSGWRAATGSSFATDAISFTQMDHLGVSSAVVSSGAGSISYEMIEGNGLVIFTGSEFTVDTEADYTFTSDIYAETLGTTSGNMVVEIAIIPKGTNDSNLYRGWQAPADMKDQWATKSVTKTLPAGTYVVGYRLYGGHSKWHFDNLNVVKN</sequence>
<dbReference type="PROSITE" id="PS51257">
    <property type="entry name" value="PROKAR_LIPOPROTEIN"/>
    <property type="match status" value="1"/>
</dbReference>
<keyword evidence="1" id="KW-0732">Signal</keyword>
<feature type="domain" description="PKD" evidence="2">
    <location>
        <begin position="226"/>
        <end position="275"/>
    </location>
</feature>
<keyword evidence="4" id="KW-1185">Reference proteome</keyword>
<dbReference type="STRING" id="156994.SAMN04488028_10778"/>
<accession>A0A1M6UDV6</accession>
<dbReference type="CDD" id="cd00146">
    <property type="entry name" value="PKD"/>
    <property type="match status" value="5"/>
</dbReference>
<feature type="chain" id="PRO_5012545353" evidence="1">
    <location>
        <begin position="30"/>
        <end position="644"/>
    </location>
</feature>
<feature type="domain" description="PKD" evidence="2">
    <location>
        <begin position="70"/>
        <end position="123"/>
    </location>
</feature>
<dbReference type="PANTHER" id="PTHR36842">
    <property type="entry name" value="PROTEIN TOLB HOMOLOG"/>
    <property type="match status" value="1"/>
</dbReference>
<dbReference type="Pfam" id="PF00801">
    <property type="entry name" value="PKD"/>
    <property type="match status" value="1"/>
</dbReference>